<dbReference type="SMART" id="SM00248">
    <property type="entry name" value="ANK"/>
    <property type="match status" value="15"/>
</dbReference>
<evidence type="ECO:0008006" key="7">
    <source>
        <dbReference type="Google" id="ProtNLM"/>
    </source>
</evidence>
<dbReference type="InterPro" id="IPR051165">
    <property type="entry name" value="Multifunctional_ANK_Repeat"/>
</dbReference>
<dbReference type="OrthoDB" id="194358at2759"/>
<evidence type="ECO:0000256" key="3">
    <source>
        <dbReference type="PROSITE-ProRule" id="PRU00023"/>
    </source>
</evidence>
<feature type="compositionally biased region" description="Polar residues" evidence="4">
    <location>
        <begin position="96"/>
        <end position="106"/>
    </location>
</feature>
<gene>
    <name evidence="5" type="ORF">FIE12Z_1061</name>
</gene>
<dbReference type="PANTHER" id="PTHR24123">
    <property type="entry name" value="ANKYRIN REPEAT-CONTAINING"/>
    <property type="match status" value="1"/>
</dbReference>
<feature type="compositionally biased region" description="Acidic residues" evidence="4">
    <location>
        <begin position="1251"/>
        <end position="1271"/>
    </location>
</feature>
<evidence type="ECO:0000256" key="2">
    <source>
        <dbReference type="ARBA" id="ARBA00023043"/>
    </source>
</evidence>
<comment type="caution">
    <text evidence="5">The sequence shown here is derived from an EMBL/GenBank/DDBJ whole genome shotgun (WGS) entry which is preliminary data.</text>
</comment>
<dbReference type="SUPFAM" id="SSF48403">
    <property type="entry name" value="Ankyrin repeat"/>
    <property type="match status" value="4"/>
</dbReference>
<dbReference type="EMBL" id="PXXK01000021">
    <property type="protein sequence ID" value="RFN54716.1"/>
    <property type="molecule type" value="Genomic_DNA"/>
</dbReference>
<dbReference type="InterPro" id="IPR002110">
    <property type="entry name" value="Ankyrin_rpt"/>
</dbReference>
<dbReference type="PROSITE" id="PS50088">
    <property type="entry name" value="ANK_REPEAT"/>
    <property type="match status" value="4"/>
</dbReference>
<evidence type="ECO:0000256" key="4">
    <source>
        <dbReference type="SAM" id="MobiDB-lite"/>
    </source>
</evidence>
<keyword evidence="6" id="KW-1185">Reference proteome</keyword>
<dbReference type="Proteomes" id="UP000265631">
    <property type="component" value="Unassembled WGS sequence"/>
</dbReference>
<evidence type="ECO:0000313" key="5">
    <source>
        <dbReference type="EMBL" id="RFN54716.1"/>
    </source>
</evidence>
<accession>A0A395N3K9</accession>
<feature type="region of interest" description="Disordered" evidence="4">
    <location>
        <begin position="1219"/>
        <end position="1272"/>
    </location>
</feature>
<feature type="repeat" description="ANK" evidence="3">
    <location>
        <begin position="559"/>
        <end position="591"/>
    </location>
</feature>
<reference evidence="5 6" key="1">
    <citation type="journal article" date="2018" name="PLoS Pathog.">
        <title>Evolution of structural diversity of trichothecenes, a family of toxins produced by plant pathogenic and entomopathogenic fungi.</title>
        <authorList>
            <person name="Proctor R.H."/>
            <person name="McCormick S.P."/>
            <person name="Kim H.S."/>
            <person name="Cardoza R.E."/>
            <person name="Stanley A.M."/>
            <person name="Lindo L."/>
            <person name="Kelly A."/>
            <person name="Brown D.W."/>
            <person name="Lee T."/>
            <person name="Vaughan M.M."/>
            <person name="Alexander N.J."/>
            <person name="Busman M."/>
            <person name="Gutierrez S."/>
        </authorList>
    </citation>
    <scope>NUCLEOTIDE SEQUENCE [LARGE SCALE GENOMIC DNA]</scope>
    <source>
        <strain evidence="5 6">NRRL 13405</strain>
    </source>
</reference>
<dbReference type="PROSITE" id="PS50297">
    <property type="entry name" value="ANK_REP_REGION"/>
    <property type="match status" value="3"/>
</dbReference>
<keyword evidence="2 3" id="KW-0040">ANK repeat</keyword>
<feature type="region of interest" description="Disordered" evidence="4">
    <location>
        <begin position="86"/>
        <end position="108"/>
    </location>
</feature>
<feature type="region of interest" description="Disordered" evidence="4">
    <location>
        <begin position="184"/>
        <end position="203"/>
    </location>
</feature>
<sequence>MPPPVLLRTIHSLKDSTFEACAAISAHLKTSSSTPKTSDTDFNATKTDSAIASKLDIKHLVVELRLLGGALYSLESFITELSADDTSGDSALGVTPSASGSNSGNDNEPEWTLIDKCEIVVSALKSFHVHATSDGVKAARALLSDVRSKLAFVLGSSDTLEDISVQFSILTTDAIPQLMVQKKDDLEDENPEQSHYDDGKPTTEDVSNWLDILNSYENDREPAEYNREAVLLQSRRITEPKYRVAAARWPEYAQEYWQTLRPQVCTLFRIEKSYNFVQWVLEYARVTYPRTLGPLALSPRLLLELTDALCDGSISSLHIAAALGLPSLCQDLLLMGADVNQSSLIGTPLFCALVGSKVLVTRAEPESWSTLLAGGDSKSTCSNSEQASTALHLLNAGADCTYRYTWKNGTEEASLAGLAFWNALLGKNEAIFMQIVQEGNYLDSSFRHFLKRENVTRRGLLHRTRFARLLTYVYDLTLLDIENDSTEYVEIQDLVSKLMKHANVKFAPTTEKGKIYTLSEASFEEAIRTAILDFNVTLLERLIKDPRFDPNFPYNSTRDAGTILHMATEGAQLDIMDLLINAGADIRARDSSGRTPLMVVEEVGPLARLIHKHSAPTFDTDNGGRNIWHLLAATNDVDMLKFLWENDPHKIRNLDAVCKEEGHTPLRAAFAYVNTLQVLPKGSRMVGPLAARFLLEKRQGSLQAEDPEQLARWAMEWGDCALLERIFQLAPTTSRNNETILRALNISASSKLVSLVLGRGEPSRPFHDGVTPAETVITNTKLSRQRLGFTTRPSAHPSCFPNMTRDTYMQLLTPEVLSSKDDDGRGLWARFCDDVLPMVESPSADQPTNMYFLHGFVRMAISCLLHKGALLDHEKETGEWAIARISKKARGAVTWTPSKLPFIAAVLEAAWDESQENPQEPSKAGSGEFFKSRDAAVLLAMTVTARKPEIVKLLVQSGINVHKPWESFGGRSIFEDFLADEPIDVSMIKPLLSNTKPQDIIENQHYTFREILCIEDEKIATDIVDQLIDCGMDVNNLKVNSQPSFRSPCHESPGPSMLVKALCRSRTDVARLLIRRGADASLAPPDHINGFMLAAKIGNVVVLETIIERASPSFDWLHRFKAVEYDDVYNALQFAAVGGHRDVLMALLEATPLAKEVNTVSPVHGKAPAHLAAKAGSLDCIKVLTRFGANLLLKDSSGRTPAFLSMLGRNREMAEYINDRQPGATGGQHLAIPEPGPESSGTSSDIVMGEASDDSDDDPENNPDQDSDPEALGDMVSHAIDHYQLKGNGLFRPFLDLTSKQDLESAIMPCGDCTLLSYTASRYLVRPMIELLDLGFKGFVTCCLDHWPDGYNALLQAAADLHSLMAFDMFMSPEKAYTFFEKCLDAYLEEERLWFHLKVTPLHALFNNKQLVPDGSAEHQANVLQIFIKHLQDNAEQYWALMEKFGLVELSHFHDHSDVASRVLRIVLNIRTELMLDNTITGATPLHSMVQFYIKKDPATINYEQVCKMAKLLIDCGTDIDAQDDDSNTALHFAAQWRLVPLVDLLLERGANPYLLDEHGLSPLAASFVNGTLDSTHVFFKHGFDLRSVTVYHFEDPEYFDLDTMHVLLQHGLDPLVPDSYGNITLTTMISRVKNRAYALNGNFDFSRLAEEQPGFLAKSYYGLYNPAPGVSPLKAMIKRIPKEYRARVINYEPELFNLNVGFLAIREDHNMELETLIEAGFDVECDGRKGSALMYACSVGAFECVKLLVRRGARISYLGVGTRGEPVVRSALKEAERFPKLVQWLLVGRYRTNCLTEKEHNGPDVAIKPWSGPRKAAYKWTGIQMEFPRLRSEKNEMGYLERLADVREGLQRDSPFPLPVTLVE</sequence>
<protein>
    <recommendedName>
        <fullName evidence="7">Ankyrin repeat protein</fullName>
    </recommendedName>
</protein>
<feature type="repeat" description="ANK" evidence="3">
    <location>
        <begin position="312"/>
        <end position="344"/>
    </location>
</feature>
<evidence type="ECO:0000256" key="1">
    <source>
        <dbReference type="ARBA" id="ARBA00022737"/>
    </source>
</evidence>
<dbReference type="InterPro" id="IPR036770">
    <property type="entry name" value="Ankyrin_rpt-contain_sf"/>
</dbReference>
<name>A0A395N3K9_9HYPO</name>
<organism evidence="5 6">
    <name type="scientific">Fusarium flagelliforme</name>
    <dbReference type="NCBI Taxonomy" id="2675880"/>
    <lineage>
        <taxon>Eukaryota</taxon>
        <taxon>Fungi</taxon>
        <taxon>Dikarya</taxon>
        <taxon>Ascomycota</taxon>
        <taxon>Pezizomycotina</taxon>
        <taxon>Sordariomycetes</taxon>
        <taxon>Hypocreomycetidae</taxon>
        <taxon>Hypocreales</taxon>
        <taxon>Nectriaceae</taxon>
        <taxon>Fusarium</taxon>
        <taxon>Fusarium incarnatum-equiseti species complex</taxon>
    </lineage>
</organism>
<dbReference type="Gene3D" id="1.25.40.20">
    <property type="entry name" value="Ankyrin repeat-containing domain"/>
    <property type="match status" value="5"/>
</dbReference>
<dbReference type="PANTHER" id="PTHR24123:SF33">
    <property type="entry name" value="PROTEIN HOS4"/>
    <property type="match status" value="1"/>
</dbReference>
<dbReference type="Pfam" id="PF00023">
    <property type="entry name" value="Ank"/>
    <property type="match status" value="2"/>
</dbReference>
<keyword evidence="1" id="KW-0677">Repeat</keyword>
<evidence type="ECO:0000313" key="6">
    <source>
        <dbReference type="Proteomes" id="UP000265631"/>
    </source>
</evidence>
<feature type="compositionally biased region" description="Basic and acidic residues" evidence="4">
    <location>
        <begin position="192"/>
        <end position="203"/>
    </location>
</feature>
<proteinExistence type="predicted"/>
<dbReference type="Pfam" id="PF12796">
    <property type="entry name" value="Ank_2"/>
    <property type="match status" value="2"/>
</dbReference>
<feature type="repeat" description="ANK" evidence="3">
    <location>
        <begin position="1526"/>
        <end position="1558"/>
    </location>
</feature>
<feature type="repeat" description="ANK" evidence="3">
    <location>
        <begin position="1164"/>
        <end position="1196"/>
    </location>
</feature>
<dbReference type="STRING" id="2594813.A0A395N3K9"/>